<dbReference type="AlphaFoldDB" id="A0A059XWY5"/>
<proteinExistence type="predicted"/>
<evidence type="ECO:0000313" key="3">
    <source>
        <dbReference type="Proteomes" id="UP000027059"/>
    </source>
</evidence>
<dbReference type="KEGG" id="lfp:Y981_01175"/>
<reference evidence="3" key="1">
    <citation type="submission" date="2014-02" db="EMBL/GenBank/DDBJ databases">
        <title>Complete genome sequence and comparative genomic analysis of the nitrogen-fixing bacterium Leptospirillum ferriphilum YSK.</title>
        <authorList>
            <person name="Guo X."/>
            <person name="Yin H."/>
            <person name="Liang Y."/>
            <person name="Hu Q."/>
            <person name="Ma L."/>
            <person name="Xiao Y."/>
            <person name="Zhang X."/>
            <person name="Qiu G."/>
            <person name="Liu X."/>
        </authorList>
    </citation>
    <scope>NUCLEOTIDE SEQUENCE [LARGE SCALE GENOMIC DNA]</scope>
    <source>
        <strain evidence="3">YSK</strain>
    </source>
</reference>
<feature type="region of interest" description="Disordered" evidence="1">
    <location>
        <begin position="1"/>
        <end position="20"/>
    </location>
</feature>
<accession>A0A059XWY5</accession>
<keyword evidence="3" id="KW-1185">Reference proteome</keyword>
<dbReference type="HOGENOM" id="CLU_2343285_0_0_0"/>
<reference evidence="2 3" key="2">
    <citation type="journal article" date="2015" name="Biomed. Res. Int.">
        <title>Effects of Arsenite Resistance on the Growth and Functional Gene Expression of Leptospirillum ferriphilum and Acidithiobacillus thiooxidans in Pure Culture and Coculture.</title>
        <authorList>
            <person name="Jiang H."/>
            <person name="Liang Y."/>
            <person name="Yin H."/>
            <person name="Xiao Y."/>
            <person name="Guo X."/>
            <person name="Xu Y."/>
            <person name="Hu Q."/>
            <person name="Liu H."/>
            <person name="Liu X."/>
        </authorList>
    </citation>
    <scope>NUCLEOTIDE SEQUENCE [LARGE SCALE GENOMIC DNA]</scope>
    <source>
        <strain evidence="2 3">YSK</strain>
    </source>
</reference>
<sequence>MTGPALESDRMFTPSPGVPSVRNFGVKSDRNLRKGSMAFYKVRKARFFSGSGLYVPRIQRDFLKSGSPSARILFFCSPEPEMSGSFAHPEQTMRNSG</sequence>
<evidence type="ECO:0000256" key="1">
    <source>
        <dbReference type="SAM" id="MobiDB-lite"/>
    </source>
</evidence>
<protein>
    <submittedName>
        <fullName evidence="2">Uncharacterized protein</fullName>
    </submittedName>
</protein>
<name>A0A059XWY5_9BACT</name>
<dbReference type="Proteomes" id="UP000027059">
    <property type="component" value="Chromosome"/>
</dbReference>
<organism evidence="2 3">
    <name type="scientific">Leptospirillum ferriphilum YSK</name>
    <dbReference type="NCBI Taxonomy" id="1441628"/>
    <lineage>
        <taxon>Bacteria</taxon>
        <taxon>Pseudomonadati</taxon>
        <taxon>Nitrospirota</taxon>
        <taxon>Nitrospiria</taxon>
        <taxon>Nitrospirales</taxon>
        <taxon>Nitrospiraceae</taxon>
        <taxon>Leptospirillum</taxon>
    </lineage>
</organism>
<evidence type="ECO:0000313" key="2">
    <source>
        <dbReference type="EMBL" id="AIA31408.1"/>
    </source>
</evidence>
<gene>
    <name evidence="2" type="ORF">Y981_01175</name>
</gene>
<dbReference type="EMBL" id="CP007243">
    <property type="protein sequence ID" value="AIA31408.1"/>
    <property type="molecule type" value="Genomic_DNA"/>
</dbReference>